<dbReference type="InterPro" id="IPR036322">
    <property type="entry name" value="WD40_repeat_dom_sf"/>
</dbReference>
<dbReference type="CDD" id="cd00200">
    <property type="entry name" value="WD40"/>
    <property type="match status" value="1"/>
</dbReference>
<dbReference type="InterPro" id="IPR045429">
    <property type="entry name" value="EAD10"/>
</dbReference>
<feature type="repeat" description="WD" evidence="3">
    <location>
        <begin position="229"/>
        <end position="270"/>
    </location>
</feature>
<feature type="repeat" description="WD" evidence="3">
    <location>
        <begin position="272"/>
        <end position="313"/>
    </location>
</feature>
<evidence type="ECO:0000256" key="3">
    <source>
        <dbReference type="PROSITE-ProRule" id="PRU00221"/>
    </source>
</evidence>
<dbReference type="PROSITE" id="PS50082">
    <property type="entry name" value="WD_REPEATS_2"/>
    <property type="match status" value="7"/>
</dbReference>
<evidence type="ECO:0000313" key="5">
    <source>
        <dbReference type="EMBL" id="MBD2345664.1"/>
    </source>
</evidence>
<feature type="repeat" description="WD" evidence="3">
    <location>
        <begin position="360"/>
        <end position="395"/>
    </location>
</feature>
<reference evidence="5 6" key="1">
    <citation type="journal article" date="2020" name="ISME J.">
        <title>Comparative genomics reveals insights into cyanobacterial evolution and habitat adaptation.</title>
        <authorList>
            <person name="Chen M.Y."/>
            <person name="Teng W.K."/>
            <person name="Zhao L."/>
            <person name="Hu C.X."/>
            <person name="Zhou Y.K."/>
            <person name="Han B.P."/>
            <person name="Song L.R."/>
            <person name="Shu W.S."/>
        </authorList>
    </citation>
    <scope>NUCLEOTIDE SEQUENCE [LARGE SCALE GENOMIC DNA]</scope>
    <source>
        <strain evidence="5 6">FACHB-260</strain>
    </source>
</reference>
<evidence type="ECO:0000259" key="4">
    <source>
        <dbReference type="Pfam" id="PF19954"/>
    </source>
</evidence>
<proteinExistence type="predicted"/>
<dbReference type="InterPro" id="IPR019775">
    <property type="entry name" value="WD40_repeat_CS"/>
</dbReference>
<dbReference type="PROSITE" id="PS00678">
    <property type="entry name" value="WD_REPEATS_1"/>
    <property type="match status" value="1"/>
</dbReference>
<keyword evidence="2" id="KW-0677">Repeat</keyword>
<sequence>MTSPNDPLAIIDSILAGNFTTADLASLRQSLTPSSSQNVVQLGKYNVNIGQGQGDIHIGDKIYQGTDADTIKTIIQAVLEEFALPRRGADKSLQKWKYLHTFKGHLGAINALAISLNGQTLVSGSNDKTLKLWDLRTLQLLYSSPPSQSAITSLAISTDGKTIIAGSQGGTLRTWNLPTRELAGNPTKLHKGAINCVAINPNCQTVVTCGSDRTLKVIDLFTKNIIHNLSAGKTPIKAISISPDKQTLVTASEAGTIKTWNLTTGKLIYSLAQAHESSINTVTFIANSLTFITGSSNKTIKIWTINSAKKIELLHTLDRGKTPVKCLVIYPDGRTLISGSEGGVIKFWDLETQELLHTLLEVHLSSINCLAISSDSQNFVTGSEGGNIKVWRRYS</sequence>
<dbReference type="InterPro" id="IPR020472">
    <property type="entry name" value="WD40_PAC1"/>
</dbReference>
<dbReference type="Proteomes" id="UP000607281">
    <property type="component" value="Unassembled WGS sequence"/>
</dbReference>
<gene>
    <name evidence="5" type="ORF">H6G18_16125</name>
</gene>
<dbReference type="PANTHER" id="PTHR19848:SF8">
    <property type="entry name" value="F-BOX AND WD REPEAT DOMAIN CONTAINING 7"/>
    <property type="match status" value="1"/>
</dbReference>
<feature type="repeat" description="WD" evidence="3">
    <location>
        <begin position="102"/>
        <end position="143"/>
    </location>
</feature>
<accession>A0ABR8CRT3</accession>
<keyword evidence="6" id="KW-1185">Reference proteome</keyword>
<evidence type="ECO:0000256" key="1">
    <source>
        <dbReference type="ARBA" id="ARBA00022574"/>
    </source>
</evidence>
<keyword evidence="1 3" id="KW-0853">WD repeat</keyword>
<dbReference type="InterPro" id="IPR001680">
    <property type="entry name" value="WD40_rpt"/>
</dbReference>
<dbReference type="SUPFAM" id="SSF50978">
    <property type="entry name" value="WD40 repeat-like"/>
    <property type="match status" value="1"/>
</dbReference>
<dbReference type="PROSITE" id="PS50294">
    <property type="entry name" value="WD_REPEATS_REGION"/>
    <property type="match status" value="5"/>
</dbReference>
<dbReference type="EMBL" id="JACJRF010000027">
    <property type="protein sequence ID" value="MBD2345664.1"/>
    <property type="molecule type" value="Genomic_DNA"/>
</dbReference>
<evidence type="ECO:0000313" key="6">
    <source>
        <dbReference type="Proteomes" id="UP000607281"/>
    </source>
</evidence>
<dbReference type="Pfam" id="PF19954">
    <property type="entry name" value="EAD10"/>
    <property type="match status" value="1"/>
</dbReference>
<dbReference type="Gene3D" id="2.130.10.10">
    <property type="entry name" value="YVTN repeat-like/Quinoprotein amine dehydrogenase"/>
    <property type="match status" value="3"/>
</dbReference>
<dbReference type="InterPro" id="IPR015943">
    <property type="entry name" value="WD40/YVTN_repeat-like_dom_sf"/>
</dbReference>
<dbReference type="SMART" id="SM00320">
    <property type="entry name" value="WD40"/>
    <property type="match status" value="7"/>
</dbReference>
<dbReference type="PRINTS" id="PR00320">
    <property type="entry name" value="GPROTEINBRPT"/>
</dbReference>
<evidence type="ECO:0000256" key="2">
    <source>
        <dbReference type="ARBA" id="ARBA00022737"/>
    </source>
</evidence>
<feature type="repeat" description="WD" evidence="3">
    <location>
        <begin position="144"/>
        <end position="185"/>
    </location>
</feature>
<protein>
    <submittedName>
        <fullName evidence="5">WD40 repeat domain-containing protein</fullName>
    </submittedName>
</protein>
<dbReference type="PANTHER" id="PTHR19848">
    <property type="entry name" value="WD40 REPEAT PROTEIN"/>
    <property type="match status" value="1"/>
</dbReference>
<comment type="caution">
    <text evidence="5">The sequence shown here is derived from an EMBL/GenBank/DDBJ whole genome shotgun (WGS) entry which is preliminary data.</text>
</comment>
<feature type="repeat" description="WD" evidence="3">
    <location>
        <begin position="187"/>
        <end position="228"/>
    </location>
</feature>
<feature type="repeat" description="WD" evidence="3">
    <location>
        <begin position="317"/>
        <end position="358"/>
    </location>
</feature>
<dbReference type="RefSeq" id="WP_190408089.1">
    <property type="nucleotide sequence ID" value="NZ_JACJRF010000027.1"/>
</dbReference>
<feature type="domain" description="Effector-associated" evidence="4">
    <location>
        <begin position="1"/>
        <end position="78"/>
    </location>
</feature>
<dbReference type="Pfam" id="PF00400">
    <property type="entry name" value="WD40"/>
    <property type="match status" value="7"/>
</dbReference>
<organism evidence="5 6">
    <name type="scientific">Anabaena subtropica FACHB-260</name>
    <dbReference type="NCBI Taxonomy" id="2692884"/>
    <lineage>
        <taxon>Bacteria</taxon>
        <taxon>Bacillati</taxon>
        <taxon>Cyanobacteriota</taxon>
        <taxon>Cyanophyceae</taxon>
        <taxon>Nostocales</taxon>
        <taxon>Nostocaceae</taxon>
        <taxon>Anabaena</taxon>
    </lineage>
</organism>
<name>A0ABR8CRT3_9NOST</name>